<dbReference type="GO" id="GO:0005975">
    <property type="term" value="P:carbohydrate metabolic process"/>
    <property type="evidence" value="ECO:0007669"/>
    <property type="project" value="InterPro"/>
</dbReference>
<dbReference type="InterPro" id="IPR018535">
    <property type="entry name" value="DUF1996"/>
</dbReference>
<dbReference type="SMART" id="SM00236">
    <property type="entry name" value="fCBD"/>
    <property type="match status" value="1"/>
</dbReference>
<evidence type="ECO:0000256" key="1">
    <source>
        <dbReference type="ARBA" id="ARBA00022729"/>
    </source>
</evidence>
<dbReference type="GO" id="GO:0005576">
    <property type="term" value="C:extracellular region"/>
    <property type="evidence" value="ECO:0007669"/>
    <property type="project" value="InterPro"/>
</dbReference>
<dbReference type="Pfam" id="PF00734">
    <property type="entry name" value="CBM_1"/>
    <property type="match status" value="1"/>
</dbReference>
<sequence length="344" mass="37419">MTGDIGNQGTCTTCTFSEDFSNYWTAVMYFKHTNGTYKRVPIMQNTALPEPINGGMTIYYTQQDFNSNGNVKMTAFKPGFRMVIGNPTATSKQSVGLKFVCLVDKGTRFPELDVFPTEPCRGGIMTVHHFPACWDGTTLDPPDHMSHMYNTVRDAFQNSGPCPASHPVRVPQVAYETLWDTAQFNSMWRSGDPNPFVMSYDDSRGYGTHADYVFGWKGDSLQRAMDSGCMFNGCENGRPLLSQSVQQMNACQVKDMVGEDTGASNFIARLPSDNGAQPTVPTAPTTTVVTPQPTTTIVNPQPSAPAGPTVPKYGQCGGTGYTGPTACAAGSTCQKLNDWYSQCV</sequence>
<dbReference type="SUPFAM" id="SSF57180">
    <property type="entry name" value="Cellulose-binding domain"/>
    <property type="match status" value="1"/>
</dbReference>
<dbReference type="PROSITE" id="PS00562">
    <property type="entry name" value="CBM1_1"/>
    <property type="match status" value="1"/>
</dbReference>
<dbReference type="EMBL" id="QPFP01000045">
    <property type="protein sequence ID" value="TEB26878.1"/>
    <property type="molecule type" value="Genomic_DNA"/>
</dbReference>
<dbReference type="PANTHER" id="PTHR43662:SF5">
    <property type="entry name" value="DUF1996 DOMAIN-CONTAINING PROTEIN"/>
    <property type="match status" value="1"/>
</dbReference>
<organism evidence="3 4">
    <name type="scientific">Coprinellus micaceus</name>
    <name type="common">Glistening ink-cap mushroom</name>
    <name type="synonym">Coprinus micaceus</name>
    <dbReference type="NCBI Taxonomy" id="71717"/>
    <lineage>
        <taxon>Eukaryota</taxon>
        <taxon>Fungi</taxon>
        <taxon>Dikarya</taxon>
        <taxon>Basidiomycota</taxon>
        <taxon>Agaricomycotina</taxon>
        <taxon>Agaricomycetes</taxon>
        <taxon>Agaricomycetidae</taxon>
        <taxon>Agaricales</taxon>
        <taxon>Agaricineae</taxon>
        <taxon>Psathyrellaceae</taxon>
        <taxon>Coprinellus</taxon>
    </lineage>
</organism>
<evidence type="ECO:0000259" key="2">
    <source>
        <dbReference type="PROSITE" id="PS51164"/>
    </source>
</evidence>
<keyword evidence="1" id="KW-0732">Signal</keyword>
<dbReference type="InterPro" id="IPR000254">
    <property type="entry name" value="CBD"/>
</dbReference>
<dbReference type="PANTHER" id="PTHR43662">
    <property type="match status" value="1"/>
</dbReference>
<comment type="caution">
    <text evidence="3">The sequence shown here is derived from an EMBL/GenBank/DDBJ whole genome shotgun (WGS) entry which is preliminary data.</text>
</comment>
<name>A0A4Y7SZ18_COPMI</name>
<dbReference type="InterPro" id="IPR035971">
    <property type="entry name" value="CBD_sf"/>
</dbReference>
<reference evidence="3 4" key="1">
    <citation type="journal article" date="2019" name="Nat. Ecol. Evol.">
        <title>Megaphylogeny resolves global patterns of mushroom evolution.</title>
        <authorList>
            <person name="Varga T."/>
            <person name="Krizsan K."/>
            <person name="Foldi C."/>
            <person name="Dima B."/>
            <person name="Sanchez-Garcia M."/>
            <person name="Sanchez-Ramirez S."/>
            <person name="Szollosi G.J."/>
            <person name="Szarkandi J.G."/>
            <person name="Papp V."/>
            <person name="Albert L."/>
            <person name="Andreopoulos W."/>
            <person name="Angelini C."/>
            <person name="Antonin V."/>
            <person name="Barry K.W."/>
            <person name="Bougher N.L."/>
            <person name="Buchanan P."/>
            <person name="Buyck B."/>
            <person name="Bense V."/>
            <person name="Catcheside P."/>
            <person name="Chovatia M."/>
            <person name="Cooper J."/>
            <person name="Damon W."/>
            <person name="Desjardin D."/>
            <person name="Finy P."/>
            <person name="Geml J."/>
            <person name="Haridas S."/>
            <person name="Hughes K."/>
            <person name="Justo A."/>
            <person name="Karasinski D."/>
            <person name="Kautmanova I."/>
            <person name="Kiss B."/>
            <person name="Kocsube S."/>
            <person name="Kotiranta H."/>
            <person name="LaButti K.M."/>
            <person name="Lechner B.E."/>
            <person name="Liimatainen K."/>
            <person name="Lipzen A."/>
            <person name="Lukacs Z."/>
            <person name="Mihaltcheva S."/>
            <person name="Morgado L.N."/>
            <person name="Niskanen T."/>
            <person name="Noordeloos M.E."/>
            <person name="Ohm R.A."/>
            <person name="Ortiz-Santana B."/>
            <person name="Ovrebo C."/>
            <person name="Racz N."/>
            <person name="Riley R."/>
            <person name="Savchenko A."/>
            <person name="Shiryaev A."/>
            <person name="Soop K."/>
            <person name="Spirin V."/>
            <person name="Szebenyi C."/>
            <person name="Tomsovsky M."/>
            <person name="Tulloss R.E."/>
            <person name="Uehling J."/>
            <person name="Grigoriev I.V."/>
            <person name="Vagvolgyi C."/>
            <person name="Papp T."/>
            <person name="Martin F.M."/>
            <person name="Miettinen O."/>
            <person name="Hibbett D.S."/>
            <person name="Nagy L.G."/>
        </authorList>
    </citation>
    <scope>NUCLEOTIDE SEQUENCE [LARGE SCALE GENOMIC DNA]</scope>
    <source>
        <strain evidence="3 4">FP101781</strain>
    </source>
</reference>
<gene>
    <name evidence="3" type="ORF">FA13DRAFT_1635512</name>
</gene>
<keyword evidence="4" id="KW-1185">Reference proteome</keyword>
<accession>A0A4Y7SZ18</accession>
<evidence type="ECO:0000313" key="3">
    <source>
        <dbReference type="EMBL" id="TEB26878.1"/>
    </source>
</evidence>
<dbReference type="PROSITE" id="PS51164">
    <property type="entry name" value="CBM1_2"/>
    <property type="match status" value="1"/>
</dbReference>
<dbReference type="Proteomes" id="UP000298030">
    <property type="component" value="Unassembled WGS sequence"/>
</dbReference>
<proteinExistence type="predicted"/>
<dbReference type="OrthoDB" id="2586582at2759"/>
<dbReference type="AlphaFoldDB" id="A0A4Y7SZ18"/>
<dbReference type="Pfam" id="PF09362">
    <property type="entry name" value="DUF1996"/>
    <property type="match status" value="1"/>
</dbReference>
<feature type="domain" description="CBM1" evidence="2">
    <location>
        <begin position="308"/>
        <end position="344"/>
    </location>
</feature>
<evidence type="ECO:0000313" key="4">
    <source>
        <dbReference type="Proteomes" id="UP000298030"/>
    </source>
</evidence>
<dbReference type="GO" id="GO:0030248">
    <property type="term" value="F:cellulose binding"/>
    <property type="evidence" value="ECO:0007669"/>
    <property type="project" value="InterPro"/>
</dbReference>
<protein>
    <recommendedName>
        <fullName evidence="2">CBM1 domain-containing protein</fullName>
    </recommendedName>
</protein>